<keyword evidence="7" id="KW-1185">Reference proteome</keyword>
<dbReference type="SUPFAM" id="SSF46894">
    <property type="entry name" value="C-terminal effector domain of the bipartite response regulators"/>
    <property type="match status" value="1"/>
</dbReference>
<dbReference type="Pfam" id="PF13211">
    <property type="entry name" value="DUF4019"/>
    <property type="match status" value="1"/>
</dbReference>
<dbReference type="InterPro" id="IPR036388">
    <property type="entry name" value="WH-like_DNA-bd_sf"/>
</dbReference>
<keyword evidence="1" id="KW-0805">Transcription regulation</keyword>
<keyword evidence="4" id="KW-0472">Membrane</keyword>
<keyword evidence="3" id="KW-0804">Transcription</keyword>
<dbReference type="Pfam" id="PF00196">
    <property type="entry name" value="GerE"/>
    <property type="match status" value="1"/>
</dbReference>
<comment type="caution">
    <text evidence="6">The sequence shown here is derived from an EMBL/GenBank/DDBJ whole genome shotgun (WGS) entry which is preliminary data.</text>
</comment>
<dbReference type="PANTHER" id="PTHR44688:SF16">
    <property type="entry name" value="DNA-BINDING TRANSCRIPTIONAL ACTIVATOR DEVR_DOSR"/>
    <property type="match status" value="1"/>
</dbReference>
<dbReference type="Proteomes" id="UP000603317">
    <property type="component" value="Unassembled WGS sequence"/>
</dbReference>
<evidence type="ECO:0000256" key="2">
    <source>
        <dbReference type="ARBA" id="ARBA00023125"/>
    </source>
</evidence>
<evidence type="ECO:0000313" key="7">
    <source>
        <dbReference type="Proteomes" id="UP000603317"/>
    </source>
</evidence>
<dbReference type="SMART" id="SM00421">
    <property type="entry name" value="HTH_LUXR"/>
    <property type="match status" value="1"/>
</dbReference>
<feature type="domain" description="HTH luxR-type" evidence="5">
    <location>
        <begin position="1"/>
        <end position="66"/>
    </location>
</feature>
<keyword evidence="4" id="KW-0812">Transmembrane</keyword>
<keyword evidence="4" id="KW-1133">Transmembrane helix</keyword>
<accession>A0ABQ1F8J3</accession>
<reference evidence="7" key="1">
    <citation type="journal article" date="2019" name="Int. J. Syst. Evol. Microbiol.">
        <title>The Global Catalogue of Microorganisms (GCM) 10K type strain sequencing project: providing services to taxonomists for standard genome sequencing and annotation.</title>
        <authorList>
            <consortium name="The Broad Institute Genomics Platform"/>
            <consortium name="The Broad Institute Genome Sequencing Center for Infectious Disease"/>
            <person name="Wu L."/>
            <person name="Ma J."/>
        </authorList>
    </citation>
    <scope>NUCLEOTIDE SEQUENCE [LARGE SCALE GENOMIC DNA]</scope>
    <source>
        <strain evidence="7">CGMCC 1.15297</strain>
    </source>
</reference>
<dbReference type="Gene3D" id="1.10.10.10">
    <property type="entry name" value="Winged helix-like DNA-binding domain superfamily/Winged helix DNA-binding domain"/>
    <property type="match status" value="1"/>
</dbReference>
<proteinExistence type="predicted"/>
<dbReference type="InterPro" id="IPR016032">
    <property type="entry name" value="Sig_transdc_resp-reg_C-effctor"/>
</dbReference>
<dbReference type="PRINTS" id="PR00038">
    <property type="entry name" value="HTHLUXR"/>
</dbReference>
<protein>
    <recommendedName>
        <fullName evidence="5">HTH luxR-type domain-containing protein</fullName>
    </recommendedName>
</protein>
<feature type="transmembrane region" description="Helical" evidence="4">
    <location>
        <begin position="103"/>
        <end position="126"/>
    </location>
</feature>
<evidence type="ECO:0000256" key="4">
    <source>
        <dbReference type="SAM" id="Phobius"/>
    </source>
</evidence>
<organism evidence="6 7">
    <name type="scientific">Blastomonas marina</name>
    <dbReference type="NCBI Taxonomy" id="1867408"/>
    <lineage>
        <taxon>Bacteria</taxon>
        <taxon>Pseudomonadati</taxon>
        <taxon>Pseudomonadota</taxon>
        <taxon>Alphaproteobacteria</taxon>
        <taxon>Sphingomonadales</taxon>
        <taxon>Sphingomonadaceae</taxon>
        <taxon>Blastomonas</taxon>
    </lineage>
</organism>
<dbReference type="EMBL" id="BMID01000001">
    <property type="protein sequence ID" value="GGA03070.1"/>
    <property type="molecule type" value="Genomic_DNA"/>
</dbReference>
<evidence type="ECO:0000256" key="1">
    <source>
        <dbReference type="ARBA" id="ARBA00023015"/>
    </source>
</evidence>
<dbReference type="RefSeq" id="WP_188641644.1">
    <property type="nucleotide sequence ID" value="NZ_BMID01000001.1"/>
</dbReference>
<dbReference type="InterPro" id="IPR025091">
    <property type="entry name" value="DUF4019"/>
</dbReference>
<name>A0ABQ1F8J3_9SPHN</name>
<evidence type="ECO:0000259" key="5">
    <source>
        <dbReference type="PROSITE" id="PS50043"/>
    </source>
</evidence>
<gene>
    <name evidence="6" type="ORF">GCM10010923_09890</name>
</gene>
<evidence type="ECO:0000313" key="6">
    <source>
        <dbReference type="EMBL" id="GGA03070.1"/>
    </source>
</evidence>
<keyword evidence="2" id="KW-0238">DNA-binding</keyword>
<dbReference type="CDD" id="cd06170">
    <property type="entry name" value="LuxR_C_like"/>
    <property type="match status" value="1"/>
</dbReference>
<sequence length="264" mass="28499">MREGPDALTEKEKEALRLLLEGHDAKSSATELDISVHTVNDRLRNARRKLGVSSSREAARILGDTEGRTPQNRARTGLGMGRDDRYDDATDLTNEKRAGGYRLTWLAGGILAMSTIILAALIGLSLTAEEAPASVASTASEPAAEAQAAPEEPASYEQATAFLAELDQSDWEGSWNVAGPMLRGEVSLSEWTDHVRTARKPLGSALDRKLVGVQQLGPEHGTAVREMQVLQFLTIFEGRPKGAIETIFMTPGEGGWEVTLYTVA</sequence>
<dbReference type="PROSITE" id="PS50043">
    <property type="entry name" value="HTH_LUXR_2"/>
    <property type="match status" value="1"/>
</dbReference>
<dbReference type="PANTHER" id="PTHR44688">
    <property type="entry name" value="DNA-BINDING TRANSCRIPTIONAL ACTIVATOR DEVR_DOSR"/>
    <property type="match status" value="1"/>
</dbReference>
<evidence type="ECO:0000256" key="3">
    <source>
        <dbReference type="ARBA" id="ARBA00023163"/>
    </source>
</evidence>
<dbReference type="InterPro" id="IPR000792">
    <property type="entry name" value="Tscrpt_reg_LuxR_C"/>
</dbReference>